<dbReference type="Proteomes" id="UP000094067">
    <property type="component" value="Unassembled WGS sequence"/>
</dbReference>
<evidence type="ECO:0008006" key="4">
    <source>
        <dbReference type="Google" id="ProtNLM"/>
    </source>
</evidence>
<gene>
    <name evidence="2" type="ORF">BEI61_05786</name>
</gene>
<evidence type="ECO:0000256" key="1">
    <source>
        <dbReference type="SAM" id="SignalP"/>
    </source>
</evidence>
<dbReference type="EMBL" id="MCGH01000005">
    <property type="protein sequence ID" value="ODM01794.1"/>
    <property type="molecule type" value="Genomic_DNA"/>
</dbReference>
<dbReference type="PATRIC" id="fig|1432052.4.peg.6411"/>
<dbReference type="RefSeq" id="WP_069155098.1">
    <property type="nucleotide sequence ID" value="NZ_MCGH01000005.1"/>
</dbReference>
<sequence length="285" mass="30286">MKKLYRMTGIVAAAVLAVSASFPSVPVSAEETGTQALAEADGSGIVQQGMVLGAVAAGGMTADGKDLKIYVAVQAFPGAAGLDHINVQFRNLENDRSVTKILRDKDYSNGVYAGWITMSIYEPAGNYVLDKVILQDNNGEYLKYCRAEDREENDKYQTLPFTAGFAVTNGVAAVDETAPVLGAVTVSPVQAAKESQITVTAAVADDFSGVDTVAVRFENENGKAVSINLDYQGDMLYSGTIKKSQTKEAGTYRIKRVSVADNMGNSKVYNGGDGPFASDVFFVIQ</sequence>
<reference evidence="2 3" key="1">
    <citation type="submission" date="2016-07" db="EMBL/GenBank/DDBJ databases">
        <title>Characterization of isolates of Eisenbergiella tayi derived from blood cultures, using whole genome sequencing.</title>
        <authorList>
            <person name="Burdz T."/>
            <person name="Wiebe D."/>
            <person name="Huynh C."/>
            <person name="Bernard K."/>
        </authorList>
    </citation>
    <scope>NUCLEOTIDE SEQUENCE [LARGE SCALE GENOMIC DNA]</scope>
    <source>
        <strain evidence="2 3">NML 110608</strain>
    </source>
</reference>
<protein>
    <recommendedName>
        <fullName evidence="4">YtkA-like domain-containing protein</fullName>
    </recommendedName>
</protein>
<proteinExistence type="predicted"/>
<organism evidence="2 3">
    <name type="scientific">Eisenbergiella tayi</name>
    <dbReference type="NCBI Taxonomy" id="1432052"/>
    <lineage>
        <taxon>Bacteria</taxon>
        <taxon>Bacillati</taxon>
        <taxon>Bacillota</taxon>
        <taxon>Clostridia</taxon>
        <taxon>Lachnospirales</taxon>
        <taxon>Lachnospiraceae</taxon>
        <taxon>Eisenbergiella</taxon>
    </lineage>
</organism>
<evidence type="ECO:0000313" key="2">
    <source>
        <dbReference type="EMBL" id="ODM01794.1"/>
    </source>
</evidence>
<accession>A0A1E2ZZ82</accession>
<feature type="signal peptide" evidence="1">
    <location>
        <begin position="1"/>
        <end position="29"/>
    </location>
</feature>
<feature type="chain" id="PRO_5009122555" description="YtkA-like domain-containing protein" evidence="1">
    <location>
        <begin position="30"/>
        <end position="285"/>
    </location>
</feature>
<evidence type="ECO:0000313" key="3">
    <source>
        <dbReference type="Proteomes" id="UP000094067"/>
    </source>
</evidence>
<name>A0A1E2ZZ82_9FIRM</name>
<dbReference type="AlphaFoldDB" id="A0A1E2ZZ82"/>
<comment type="caution">
    <text evidence="2">The sequence shown here is derived from an EMBL/GenBank/DDBJ whole genome shotgun (WGS) entry which is preliminary data.</text>
</comment>
<keyword evidence="1" id="KW-0732">Signal</keyword>